<feature type="transmembrane region" description="Helical" evidence="1">
    <location>
        <begin position="200"/>
        <end position="218"/>
    </location>
</feature>
<name>A0A1B2DQK8_9BACL</name>
<feature type="transmembrane region" description="Helical" evidence="1">
    <location>
        <begin position="365"/>
        <end position="387"/>
    </location>
</feature>
<feature type="transmembrane region" description="Helical" evidence="1">
    <location>
        <begin position="284"/>
        <end position="303"/>
    </location>
</feature>
<feature type="transmembrane region" description="Helical" evidence="1">
    <location>
        <begin position="142"/>
        <end position="162"/>
    </location>
</feature>
<dbReference type="EMBL" id="CP016808">
    <property type="protein sequence ID" value="ANY69979.1"/>
    <property type="molecule type" value="Genomic_DNA"/>
</dbReference>
<keyword evidence="1" id="KW-0472">Membrane</keyword>
<reference evidence="2" key="1">
    <citation type="submission" date="2016-08" db="EMBL/GenBank/DDBJ databases">
        <title>Complete Genome Seqeunce of Paenibacillus sp. BIHB 4019 from tea rhizoplane.</title>
        <authorList>
            <person name="Thakur R."/>
            <person name="Swarnkar M.K."/>
            <person name="Gulati A."/>
        </authorList>
    </citation>
    <scope>NUCLEOTIDE SEQUENCE [LARGE SCALE GENOMIC DNA]</scope>
    <source>
        <strain evidence="2">BIHB4019</strain>
    </source>
</reference>
<dbReference type="InterPro" id="IPR019286">
    <property type="entry name" value="DUF2339_TM"/>
</dbReference>
<dbReference type="PANTHER" id="PTHR38434">
    <property type="entry name" value="BLL2549 PROTEIN"/>
    <property type="match status" value="1"/>
</dbReference>
<feature type="transmembrane region" description="Helical" evidence="1">
    <location>
        <begin position="309"/>
        <end position="327"/>
    </location>
</feature>
<feature type="transmembrane region" description="Helical" evidence="1">
    <location>
        <begin position="467"/>
        <end position="487"/>
    </location>
</feature>
<feature type="transmembrane region" description="Helical" evidence="1">
    <location>
        <begin position="169"/>
        <end position="188"/>
    </location>
</feature>
<keyword evidence="1" id="KW-0812">Transmembrane</keyword>
<feature type="transmembrane region" description="Helical" evidence="1">
    <location>
        <begin position="71"/>
        <end position="90"/>
    </location>
</feature>
<dbReference type="PANTHER" id="PTHR38434:SF1">
    <property type="entry name" value="BLL2549 PROTEIN"/>
    <property type="match status" value="1"/>
</dbReference>
<feature type="transmembrane region" description="Helical" evidence="1">
    <location>
        <begin position="493"/>
        <end position="512"/>
    </location>
</feature>
<feature type="transmembrane region" description="Helical" evidence="1">
    <location>
        <begin position="41"/>
        <end position="59"/>
    </location>
</feature>
<keyword evidence="1" id="KW-1133">Transmembrane helix</keyword>
<evidence type="ECO:0000256" key="1">
    <source>
        <dbReference type="SAM" id="Phobius"/>
    </source>
</evidence>
<dbReference type="AlphaFoldDB" id="A0A1B2DQK8"/>
<feature type="transmembrane region" description="Helical" evidence="1">
    <location>
        <begin position="9"/>
        <end position="29"/>
    </location>
</feature>
<evidence type="ECO:0008006" key="3">
    <source>
        <dbReference type="Google" id="ProtNLM"/>
    </source>
</evidence>
<organism evidence="2">
    <name type="scientific">Paenibacillus sp. BIHB 4019</name>
    <dbReference type="NCBI Taxonomy" id="1870819"/>
    <lineage>
        <taxon>Bacteria</taxon>
        <taxon>Bacillati</taxon>
        <taxon>Bacillota</taxon>
        <taxon>Bacilli</taxon>
        <taxon>Bacillales</taxon>
        <taxon>Paenibacillaceae</taxon>
        <taxon>Paenibacillus</taxon>
    </lineage>
</organism>
<evidence type="ECO:0000313" key="2">
    <source>
        <dbReference type="EMBL" id="ANY69979.1"/>
    </source>
</evidence>
<sequence length="541" mass="61110">MNIWIRKQWTLLLGVLFVLSAFITLFKYTVEQGWVTNAMKIGLGLLSGAGFAAAGFSLIKREKWPLVGELLIGLGACLLYTTAAFAGVYYEMWDSMTVLLGMTAVTAALTVYAYRFESRLLINIALTGGLLSPLLMRPETDQVFTLFLYMLVLNSAFFWLSTVKSWNELRLTSFIGSWIMYIVYFFTFDPVVEGVWNLPLRYALAAFLFYQIGFLLASRANKQSFDGMNMYAGLSNGVIFGFWSLLLIHGELHYAYPLAFIGFVLLLASWFIHYHVKRMEPASATYGSAGVLLMLLALNQVGSGLAVKPIFNVFLWSAVAALLVLVGKRFRWQALNLASLIIWFTTVCYWYVITWFTPRGEWFGVFIPFLNWGAMAWLALAALGFYYSTRQKFASLGDAGNRVMGNMYALCSHLIIGGLLTVQMIRLFQEHLYDLPSFYVQLSLSASWGVYALLLVLWGVNRGQSVFRWFGFSVLGLTAIKAIFFDLNGQESLYKVLVLLLLGGISFLIAWINGKWNKVRELGEQSWEQHGTDTDMKKDKV</sequence>
<feature type="transmembrane region" description="Helical" evidence="1">
    <location>
        <begin position="230"/>
        <end position="248"/>
    </location>
</feature>
<dbReference type="RefSeq" id="WP_099520927.1">
    <property type="nucleotide sequence ID" value="NZ_CP016808.1"/>
</dbReference>
<feature type="transmembrane region" description="Helical" evidence="1">
    <location>
        <begin position="407"/>
        <end position="426"/>
    </location>
</feature>
<feature type="transmembrane region" description="Helical" evidence="1">
    <location>
        <begin position="96"/>
        <end position="113"/>
    </location>
</feature>
<proteinExistence type="predicted"/>
<protein>
    <recommendedName>
        <fullName evidence="3">DUF2339 domain-containing protein</fullName>
    </recommendedName>
</protein>
<feature type="transmembrane region" description="Helical" evidence="1">
    <location>
        <begin position="254"/>
        <end position="272"/>
    </location>
</feature>
<dbReference type="Pfam" id="PF10101">
    <property type="entry name" value="DUF2339"/>
    <property type="match status" value="1"/>
</dbReference>
<accession>A0A1B2DQK8</accession>
<feature type="transmembrane region" description="Helical" evidence="1">
    <location>
        <begin position="438"/>
        <end position="460"/>
    </location>
</feature>
<gene>
    <name evidence="2" type="ORF">BBD42_28350</name>
</gene>
<feature type="transmembrane region" description="Helical" evidence="1">
    <location>
        <begin position="120"/>
        <end position="136"/>
    </location>
</feature>
<feature type="transmembrane region" description="Helical" evidence="1">
    <location>
        <begin position="334"/>
        <end position="353"/>
    </location>
</feature>